<feature type="binding site" evidence="4">
    <location>
        <begin position="706"/>
        <end position="713"/>
    </location>
    <ligand>
        <name>ATP</name>
        <dbReference type="ChEBI" id="CHEBI:30616"/>
    </ligand>
</feature>
<evidence type="ECO:0000256" key="4">
    <source>
        <dbReference type="PROSITE-ProRule" id="PRU00289"/>
    </source>
</evidence>
<evidence type="ECO:0000313" key="8">
    <source>
        <dbReference type="EMBL" id="QQM67718.1"/>
    </source>
</evidence>
<dbReference type="SUPFAM" id="SSF49879">
    <property type="entry name" value="SMAD/FHA domain"/>
    <property type="match status" value="1"/>
</dbReference>
<organism evidence="8 9">
    <name type="scientific">Actinomyces weissii</name>
    <dbReference type="NCBI Taxonomy" id="675090"/>
    <lineage>
        <taxon>Bacteria</taxon>
        <taxon>Bacillati</taxon>
        <taxon>Actinomycetota</taxon>
        <taxon>Actinomycetes</taxon>
        <taxon>Actinomycetales</taxon>
        <taxon>Actinomycetaceae</taxon>
        <taxon>Actinomyces</taxon>
    </lineage>
</organism>
<proteinExistence type="predicted"/>
<evidence type="ECO:0000313" key="9">
    <source>
        <dbReference type="Proteomes" id="UP000595895"/>
    </source>
</evidence>
<dbReference type="Proteomes" id="UP000595895">
    <property type="component" value="Chromosome"/>
</dbReference>
<dbReference type="CDD" id="cd00060">
    <property type="entry name" value="FHA"/>
    <property type="match status" value="1"/>
</dbReference>
<dbReference type="Pfam" id="PF16697">
    <property type="entry name" value="Yop-YscD_cpl"/>
    <property type="match status" value="1"/>
</dbReference>
<dbReference type="KEGG" id="awe:JG540_02220"/>
<dbReference type="Gene3D" id="2.60.200.20">
    <property type="match status" value="1"/>
</dbReference>
<gene>
    <name evidence="8" type="ORF">JG540_02220</name>
</gene>
<sequence length="1491" mass="159280">MKLRLTVTAPSGVARNLQVTADATATIGDVAAGLAGAGPSRASDPVDPRSVTLEVLEPGGPVSTTGRAGSSIGGGVQGRMLDPALHLDESGLRSGAVVTVRAVSRSHRDSAQEGAVVTVLSGPHGGESFPVPVGATEIGRSSRCDITLGKDPLVSKHHLRLLVGATVEVSDLGSANGVLVGDLKVQRQEVGAADVITIGSTTLRVSRVVAASEIPGSADTTDLGHIRSPRVVPRTPEVTIDLPNAPRPRDKARFPILAMMAPLVMGAAMYLMTRNPLSLVFVALSPIIMIGNWIDQRIRSKRTYKHEVEVFSEAIEQAGKDLEEAHERERAARLAQYPSTEEVLADALLMGPMLWARRPEHPEFLQLRLGLGSDVPRTQLDGGNDADAVPVHKEMIREVQARNDLISEVPIVANLREDGSVGLAGRRDLLDGVAQAVLAQLVLLHSPAELSLVCLTDTRGKGRWGWLEWLPHTSSPHSPIGSMQLACDPTTGTALLARLEELISVRGGAGTPGLRGPAEHEDDSGDEPTVPAVVVLVDGAAVDRARLNRVVEQGPDVGVHVIWVTDHVKDLPAACRTFVDVQAQGTTVGFVRRSRSSDDVVPELLSPERSRGLGRVLAPVVDAGVPVDDESDLPRSISFVSLTGEELADSPEAQVLRWQANHSVINRTGTFPLKRPVSLAALVGQGAEGPISLDLRVHGPHALVGGTTGAGKSEFLQSWVLGMAQALSPDRVTFLFVDYKGGSAFARCTDLPHAVGIVTDLSPAMVRRALTSLRAELRYREHLLNAKGAKDLVTLEKSGDPDCPPSLVIVVDEFAALVSEVPEFVDGVVDVAQRGRSLGLHLILATQRPAGVIKDNLRANTNLRVALRMADESDSQDVLGVKSAAHFPPEIPGRGAAKTGPGRIKQFQSAYPGARTSAEVPVAQVAVEEMTFGVPRPWQVPRHESHSEDIPQDIDRVVDTLARAADLAGLPVPRKPWLPELAASYDLNHLSQRRDTDLLLGVVDDPDNQAQHTEYYHPDTDGNIVFYGAGGSGKSTALRTLAVAAAITPRSGPVDVYAIDAAGGSLQMLEVLPHVGGVIDADDTERVQRLIRHLTEVIDERADRYSAAHAGTITDYRQISGNTAEPRILLLVDGLGAWRGALEKTMDGMALLDAFGRVLVDGRAVGVHVAGTAERPQAITSAMASSFLRKVVLRQSDEDGYMYFGLPKDVLSPTSPPGRAMQTDNPQEMQMAILGQSMDVLAQARELEAFGRYLESRGRQRPAAIKRLPADLTARDLLPVVAGSPVIGMSSDTLAPQVFEAVGVMLVAGPPQSGTTNAVRWMATAVKAWDADAVRVHIASRRSPLAGLEDLWDLSVSGEERIKEALERILPTLEQEARPGHPTVALFIEGYPEFLQGPLEAKLIDAVKKAKRNGHLVVAEGETSGWNSSWPLLQEIRSARTGLLLQPDSGDGDMILRTSIPKVRRGEMPVGRGYWVQASKATKVQVPLLEG</sequence>
<dbReference type="InterPro" id="IPR002543">
    <property type="entry name" value="FtsK_dom"/>
</dbReference>
<dbReference type="InterPro" id="IPR027417">
    <property type="entry name" value="P-loop_NTPase"/>
</dbReference>
<keyword evidence="9" id="KW-1185">Reference proteome</keyword>
<dbReference type="PANTHER" id="PTHR22683:SF1">
    <property type="entry name" value="TYPE VII SECRETION SYSTEM PROTEIN ESSC"/>
    <property type="match status" value="1"/>
</dbReference>
<dbReference type="GO" id="GO:0003677">
    <property type="term" value="F:DNA binding"/>
    <property type="evidence" value="ECO:0007669"/>
    <property type="project" value="InterPro"/>
</dbReference>
<feature type="domain" description="FHA" evidence="6">
    <location>
        <begin position="136"/>
        <end position="185"/>
    </location>
</feature>
<dbReference type="Pfam" id="PF01580">
    <property type="entry name" value="FtsK_SpoIIIE"/>
    <property type="match status" value="2"/>
</dbReference>
<dbReference type="SUPFAM" id="SSF52540">
    <property type="entry name" value="P-loop containing nucleoside triphosphate hydrolases"/>
    <property type="match status" value="2"/>
</dbReference>
<dbReference type="InterPro" id="IPR032030">
    <property type="entry name" value="YscD_cytoplasmic_dom"/>
</dbReference>
<dbReference type="SMART" id="SM00240">
    <property type="entry name" value="FHA"/>
    <property type="match status" value="1"/>
</dbReference>
<dbReference type="EMBL" id="CP066802">
    <property type="protein sequence ID" value="QQM67718.1"/>
    <property type="molecule type" value="Genomic_DNA"/>
</dbReference>
<feature type="domain" description="FtsK" evidence="7">
    <location>
        <begin position="688"/>
        <end position="876"/>
    </location>
</feature>
<keyword evidence="2 4" id="KW-0547">Nucleotide-binding</keyword>
<evidence type="ECO:0000256" key="1">
    <source>
        <dbReference type="ARBA" id="ARBA00022553"/>
    </source>
</evidence>
<keyword evidence="3 4" id="KW-0067">ATP-binding</keyword>
<dbReference type="InterPro" id="IPR008984">
    <property type="entry name" value="SMAD_FHA_dom_sf"/>
</dbReference>
<accession>A0A7T7MAA8</accession>
<feature type="binding site" evidence="4">
    <location>
        <begin position="1028"/>
        <end position="1035"/>
    </location>
    <ligand>
        <name>ATP</name>
        <dbReference type="ChEBI" id="CHEBI:30616"/>
    </ligand>
</feature>
<feature type="domain" description="FtsK" evidence="7">
    <location>
        <begin position="1010"/>
        <end position="1202"/>
    </location>
</feature>
<dbReference type="PANTHER" id="PTHR22683">
    <property type="entry name" value="SPORULATION PROTEIN RELATED"/>
    <property type="match status" value="1"/>
</dbReference>
<dbReference type="PROSITE" id="PS50901">
    <property type="entry name" value="FTSK"/>
    <property type="match status" value="2"/>
</dbReference>
<dbReference type="InterPro" id="IPR050206">
    <property type="entry name" value="FtsK/SpoIIIE/SftA"/>
</dbReference>
<name>A0A7T7MAA8_9ACTO</name>
<evidence type="ECO:0000259" key="7">
    <source>
        <dbReference type="PROSITE" id="PS50901"/>
    </source>
</evidence>
<dbReference type="CDD" id="cd01127">
    <property type="entry name" value="TrwB_TraG_TraD_VirD4"/>
    <property type="match status" value="1"/>
</dbReference>
<reference evidence="8 9" key="1">
    <citation type="submission" date="2020-12" db="EMBL/GenBank/DDBJ databases">
        <authorList>
            <person name="Zhou J."/>
        </authorList>
    </citation>
    <scope>NUCLEOTIDE SEQUENCE [LARGE SCALE GENOMIC DNA]</scope>
    <source>
        <strain evidence="8 9">CCUG 61299</strain>
    </source>
</reference>
<dbReference type="InterPro" id="IPR000253">
    <property type="entry name" value="FHA_dom"/>
</dbReference>
<evidence type="ECO:0000259" key="6">
    <source>
        <dbReference type="PROSITE" id="PS50006"/>
    </source>
</evidence>
<feature type="region of interest" description="Disordered" evidence="5">
    <location>
        <begin position="508"/>
        <end position="528"/>
    </location>
</feature>
<dbReference type="PROSITE" id="PS50006">
    <property type="entry name" value="FHA_DOMAIN"/>
    <property type="match status" value="1"/>
</dbReference>
<keyword evidence="1" id="KW-0597">Phosphoprotein</keyword>
<protein>
    <submittedName>
        <fullName evidence="8">FHA domain-containing protein</fullName>
    </submittedName>
</protein>
<dbReference type="InterPro" id="IPR003593">
    <property type="entry name" value="AAA+_ATPase"/>
</dbReference>
<dbReference type="SMART" id="SM00382">
    <property type="entry name" value="AAA"/>
    <property type="match status" value="2"/>
</dbReference>
<evidence type="ECO:0000256" key="3">
    <source>
        <dbReference type="ARBA" id="ARBA00022840"/>
    </source>
</evidence>
<dbReference type="Gene3D" id="3.40.50.300">
    <property type="entry name" value="P-loop containing nucleotide triphosphate hydrolases"/>
    <property type="match status" value="4"/>
</dbReference>
<evidence type="ECO:0000256" key="2">
    <source>
        <dbReference type="ARBA" id="ARBA00022741"/>
    </source>
</evidence>
<dbReference type="GO" id="GO:0005524">
    <property type="term" value="F:ATP binding"/>
    <property type="evidence" value="ECO:0007669"/>
    <property type="project" value="UniProtKB-UniRule"/>
</dbReference>
<dbReference type="RefSeq" id="WP_200276647.1">
    <property type="nucleotide sequence ID" value="NZ_CP066802.1"/>
</dbReference>
<evidence type="ECO:0000256" key="5">
    <source>
        <dbReference type="SAM" id="MobiDB-lite"/>
    </source>
</evidence>